<reference evidence="6 7" key="1">
    <citation type="journal article" date="2015" name="Antonie Van Leeuwenhoek">
        <title>Pseudooceanicola atlanticus gen. nov. sp. nov., isolated from surface seawater of the Atlantic Ocean and reclassification of Oceanicola batsensis, Oceanicola marinus, Oceanicola nitratireducens, Oceanicola nanhaiensis, Oceanicola antarcticus and Oceanicola flagellatus, as Pseudooceanicola batsensis comb. nov., Pseudooceanicola marinus comb. nov., Pseudooceanicola nitratireducens comb. nov., Pseudooceanicola nanhaiensis comb. nov., Pseudooceanicola antarcticus comb. nov., and Pseudooceanicola flagellatus comb. nov.</title>
        <authorList>
            <person name="Lai Q."/>
            <person name="Li G."/>
            <person name="Liu X."/>
            <person name="Du Y."/>
            <person name="Sun F."/>
            <person name="Shao Z."/>
        </authorList>
    </citation>
    <scope>NUCLEOTIDE SEQUENCE [LARGE SCALE GENOMIC DNA]</scope>
    <source>
        <strain evidence="6 7">22II-s11g</strain>
    </source>
</reference>
<dbReference type="PANTHER" id="PTHR47506">
    <property type="entry name" value="TRANSCRIPTIONAL REGULATORY PROTEIN"/>
    <property type="match status" value="1"/>
</dbReference>
<evidence type="ECO:0000256" key="4">
    <source>
        <dbReference type="PROSITE-ProRule" id="PRU00335"/>
    </source>
</evidence>
<name>A0A0A0EB65_9RHOB</name>
<comment type="caution">
    <text evidence="6">The sequence shown here is derived from an EMBL/GenBank/DDBJ whole genome shotgun (WGS) entry which is preliminary data.</text>
</comment>
<dbReference type="RefSeq" id="WP_043751711.1">
    <property type="nucleotide sequence ID" value="NZ_AQQX01000008.1"/>
</dbReference>
<gene>
    <name evidence="6" type="ORF">ATO9_16710</name>
</gene>
<dbReference type="AlphaFoldDB" id="A0A0A0EB65"/>
<dbReference type="STRING" id="1461694.ATO9_16710"/>
<dbReference type="InterPro" id="IPR009057">
    <property type="entry name" value="Homeodomain-like_sf"/>
</dbReference>
<evidence type="ECO:0000313" key="6">
    <source>
        <dbReference type="EMBL" id="KGM47709.1"/>
    </source>
</evidence>
<dbReference type="PANTHER" id="PTHR47506:SF3">
    <property type="entry name" value="HTH-TYPE TRANSCRIPTIONAL REGULATOR LMRA"/>
    <property type="match status" value="1"/>
</dbReference>
<dbReference type="InterPro" id="IPR001647">
    <property type="entry name" value="HTH_TetR"/>
</dbReference>
<dbReference type="SUPFAM" id="SSF48498">
    <property type="entry name" value="Tetracyclin repressor-like, C-terminal domain"/>
    <property type="match status" value="1"/>
</dbReference>
<dbReference type="Gene3D" id="1.10.357.10">
    <property type="entry name" value="Tetracycline Repressor, domain 2"/>
    <property type="match status" value="1"/>
</dbReference>
<evidence type="ECO:0000256" key="2">
    <source>
        <dbReference type="ARBA" id="ARBA00023125"/>
    </source>
</evidence>
<dbReference type="PROSITE" id="PS50977">
    <property type="entry name" value="HTH_TETR_2"/>
    <property type="match status" value="1"/>
</dbReference>
<dbReference type="eggNOG" id="COG1309">
    <property type="taxonomic scope" value="Bacteria"/>
</dbReference>
<feature type="DNA-binding region" description="H-T-H motif" evidence="4">
    <location>
        <begin position="29"/>
        <end position="48"/>
    </location>
</feature>
<keyword evidence="3" id="KW-0804">Transcription</keyword>
<dbReference type="GO" id="GO:0003677">
    <property type="term" value="F:DNA binding"/>
    <property type="evidence" value="ECO:0007669"/>
    <property type="project" value="UniProtKB-UniRule"/>
</dbReference>
<dbReference type="Pfam" id="PF21993">
    <property type="entry name" value="TetR_C_13_2"/>
    <property type="match status" value="1"/>
</dbReference>
<accession>A0A0A0EB65</accession>
<evidence type="ECO:0000256" key="3">
    <source>
        <dbReference type="ARBA" id="ARBA00023163"/>
    </source>
</evidence>
<keyword evidence="1" id="KW-0805">Transcription regulation</keyword>
<evidence type="ECO:0000313" key="7">
    <source>
        <dbReference type="Proteomes" id="UP000030004"/>
    </source>
</evidence>
<sequence length="189" mass="20066">MTRQGEETRQRLIRAALALFQSQGYHATGIAQILSHAGVPKGSLYHHFPEGKQALAVATVDFLAEEMAGRFARATEGGIPAEKQISRLFTDTAAWLEGHDYSQGALISLLAQEVETGETALRARVAKAYREATTQLAEALETGGASAPEELATTVLAALDGAMARARGQRSTVALHRAGDILSRVARAG</sequence>
<dbReference type="EMBL" id="AQQX01000008">
    <property type="protein sequence ID" value="KGM47709.1"/>
    <property type="molecule type" value="Genomic_DNA"/>
</dbReference>
<dbReference type="InterPro" id="IPR036271">
    <property type="entry name" value="Tet_transcr_reg_TetR-rel_C_sf"/>
</dbReference>
<keyword evidence="2 4" id="KW-0238">DNA-binding</keyword>
<evidence type="ECO:0000256" key="1">
    <source>
        <dbReference type="ARBA" id="ARBA00023015"/>
    </source>
</evidence>
<dbReference type="SUPFAM" id="SSF46689">
    <property type="entry name" value="Homeodomain-like"/>
    <property type="match status" value="1"/>
</dbReference>
<dbReference type="PRINTS" id="PR00455">
    <property type="entry name" value="HTHTETR"/>
</dbReference>
<feature type="domain" description="HTH tetR-type" evidence="5">
    <location>
        <begin position="6"/>
        <end position="66"/>
    </location>
</feature>
<proteinExistence type="predicted"/>
<organism evidence="6 7">
    <name type="scientific">Pseudooceanicola atlanticus</name>
    <dbReference type="NCBI Taxonomy" id="1461694"/>
    <lineage>
        <taxon>Bacteria</taxon>
        <taxon>Pseudomonadati</taxon>
        <taxon>Pseudomonadota</taxon>
        <taxon>Alphaproteobacteria</taxon>
        <taxon>Rhodobacterales</taxon>
        <taxon>Paracoccaceae</taxon>
        <taxon>Pseudooceanicola</taxon>
    </lineage>
</organism>
<dbReference type="InterPro" id="IPR054156">
    <property type="entry name" value="YxaF_TetR_C"/>
</dbReference>
<protein>
    <recommendedName>
        <fullName evidence="5">HTH tetR-type domain-containing protein</fullName>
    </recommendedName>
</protein>
<dbReference type="OrthoDB" id="9811084at2"/>
<keyword evidence="7" id="KW-1185">Reference proteome</keyword>
<dbReference type="Pfam" id="PF00440">
    <property type="entry name" value="TetR_N"/>
    <property type="match status" value="1"/>
</dbReference>
<evidence type="ECO:0000259" key="5">
    <source>
        <dbReference type="PROSITE" id="PS50977"/>
    </source>
</evidence>
<dbReference type="Proteomes" id="UP000030004">
    <property type="component" value="Unassembled WGS sequence"/>
</dbReference>